<feature type="domain" description="DUF4190" evidence="3">
    <location>
        <begin position="176"/>
        <end position="240"/>
    </location>
</feature>
<feature type="compositionally biased region" description="Pro residues" evidence="1">
    <location>
        <begin position="100"/>
        <end position="117"/>
    </location>
</feature>
<evidence type="ECO:0000313" key="4">
    <source>
        <dbReference type="EMBL" id="GIJ58755.1"/>
    </source>
</evidence>
<gene>
    <name evidence="4" type="ORF">Vau01_062710</name>
</gene>
<sequence length="259" mass="27422">MQPGYPPSGQDPYGQPYTDPSGQGQYGQPQQPEPPKPQEYQQQQQPNPNEPAPSPFAPDYSQPQQFTMPQSYEQQSYEQPQQQQPTSYEQPQSYAQPAYEQPPPPAYQQQPQQPPYADPYAHPTSGAAQAFPVSANPYQVSGGAYVAPAPPPGYPAPGYQVPGYGPPPGSGSANALGIVSLCLGILSIPMGCCSFFGLILPIPAIICGILGMRKADQGLANNKGLAIGGLVTGIVGLLISLTVIGLYLTSVISSNNIYS</sequence>
<name>A0A8J3ZBM8_9ACTN</name>
<keyword evidence="2" id="KW-0472">Membrane</keyword>
<dbReference type="AlphaFoldDB" id="A0A8J3ZBM8"/>
<keyword evidence="2" id="KW-1133">Transmembrane helix</keyword>
<protein>
    <recommendedName>
        <fullName evidence="3">DUF4190 domain-containing protein</fullName>
    </recommendedName>
</protein>
<feature type="transmembrane region" description="Helical" evidence="2">
    <location>
        <begin position="224"/>
        <end position="248"/>
    </location>
</feature>
<feature type="compositionally biased region" description="Low complexity" evidence="1">
    <location>
        <begin position="20"/>
        <end position="30"/>
    </location>
</feature>
<organism evidence="4 5">
    <name type="scientific">Virgisporangium aurantiacum</name>
    <dbReference type="NCBI Taxonomy" id="175570"/>
    <lineage>
        <taxon>Bacteria</taxon>
        <taxon>Bacillati</taxon>
        <taxon>Actinomycetota</taxon>
        <taxon>Actinomycetes</taxon>
        <taxon>Micromonosporales</taxon>
        <taxon>Micromonosporaceae</taxon>
        <taxon>Virgisporangium</taxon>
    </lineage>
</organism>
<keyword evidence="5" id="KW-1185">Reference proteome</keyword>
<accession>A0A8J3ZBM8</accession>
<proteinExistence type="predicted"/>
<comment type="caution">
    <text evidence="4">The sequence shown here is derived from an EMBL/GenBank/DDBJ whole genome shotgun (WGS) entry which is preliminary data.</text>
</comment>
<dbReference type="RefSeq" id="WP_204000015.1">
    <property type="nucleotide sequence ID" value="NZ_BOPG01000043.1"/>
</dbReference>
<dbReference type="InterPro" id="IPR025241">
    <property type="entry name" value="DUF4190"/>
</dbReference>
<feature type="region of interest" description="Disordered" evidence="1">
    <location>
        <begin position="1"/>
        <end position="128"/>
    </location>
</feature>
<dbReference type="Proteomes" id="UP000612585">
    <property type="component" value="Unassembled WGS sequence"/>
</dbReference>
<feature type="compositionally biased region" description="Low complexity" evidence="1">
    <location>
        <begin position="69"/>
        <end position="99"/>
    </location>
</feature>
<evidence type="ECO:0000256" key="1">
    <source>
        <dbReference type="SAM" id="MobiDB-lite"/>
    </source>
</evidence>
<dbReference type="Pfam" id="PF13828">
    <property type="entry name" value="DUF4190"/>
    <property type="match status" value="1"/>
</dbReference>
<feature type="compositionally biased region" description="Low complexity" evidence="1">
    <location>
        <begin position="38"/>
        <end position="47"/>
    </location>
</feature>
<evidence type="ECO:0000259" key="3">
    <source>
        <dbReference type="Pfam" id="PF13828"/>
    </source>
</evidence>
<reference evidence="4" key="1">
    <citation type="submission" date="2021-01" db="EMBL/GenBank/DDBJ databases">
        <title>Whole genome shotgun sequence of Virgisporangium aurantiacum NBRC 16421.</title>
        <authorList>
            <person name="Komaki H."/>
            <person name="Tamura T."/>
        </authorList>
    </citation>
    <scope>NUCLEOTIDE SEQUENCE</scope>
    <source>
        <strain evidence="4">NBRC 16421</strain>
    </source>
</reference>
<feature type="transmembrane region" description="Helical" evidence="2">
    <location>
        <begin position="188"/>
        <end position="212"/>
    </location>
</feature>
<dbReference type="EMBL" id="BOPG01000043">
    <property type="protein sequence ID" value="GIJ58755.1"/>
    <property type="molecule type" value="Genomic_DNA"/>
</dbReference>
<evidence type="ECO:0000256" key="2">
    <source>
        <dbReference type="SAM" id="Phobius"/>
    </source>
</evidence>
<evidence type="ECO:0000313" key="5">
    <source>
        <dbReference type="Proteomes" id="UP000612585"/>
    </source>
</evidence>
<keyword evidence="2" id="KW-0812">Transmembrane</keyword>